<feature type="compositionally biased region" description="Polar residues" evidence="1">
    <location>
        <begin position="65"/>
        <end position="82"/>
    </location>
</feature>
<comment type="caution">
    <text evidence="2">The sequence shown here is derived from an EMBL/GenBank/DDBJ whole genome shotgun (WGS) entry which is preliminary data.</text>
</comment>
<organism evidence="2 3">
    <name type="scientific">Mycena venus</name>
    <dbReference type="NCBI Taxonomy" id="2733690"/>
    <lineage>
        <taxon>Eukaryota</taxon>
        <taxon>Fungi</taxon>
        <taxon>Dikarya</taxon>
        <taxon>Basidiomycota</taxon>
        <taxon>Agaricomycotina</taxon>
        <taxon>Agaricomycetes</taxon>
        <taxon>Agaricomycetidae</taxon>
        <taxon>Agaricales</taxon>
        <taxon>Marasmiineae</taxon>
        <taxon>Mycenaceae</taxon>
        <taxon>Mycena</taxon>
    </lineage>
</organism>
<dbReference type="PANTHER" id="PTHR35871:SF1">
    <property type="entry name" value="CXC1-LIKE CYSTEINE CLUSTER ASSOCIATED WITH KDZ TRANSPOSASES DOMAIN-CONTAINING PROTEIN"/>
    <property type="match status" value="1"/>
</dbReference>
<dbReference type="InterPro" id="IPR036397">
    <property type="entry name" value="RNaseH_sf"/>
</dbReference>
<evidence type="ECO:0000313" key="2">
    <source>
        <dbReference type="EMBL" id="KAF7333872.1"/>
    </source>
</evidence>
<feature type="region of interest" description="Disordered" evidence="1">
    <location>
        <begin position="39"/>
        <end position="82"/>
    </location>
</feature>
<dbReference type="AlphaFoldDB" id="A0A8H6X3P4"/>
<proteinExistence type="predicted"/>
<dbReference type="OrthoDB" id="10044727at2759"/>
<feature type="region of interest" description="Disordered" evidence="1">
    <location>
        <begin position="1"/>
        <end position="25"/>
    </location>
</feature>
<sequence>MSICSPPPPERRRATVEEVPDEDDMSFVDDISILAERFSEARLDSDSEDDVQDELAQACNGDNPLPSSNPTPGTASTSTSIPLETCLPDGKLREAPSIDVASAALVDLRELIWPHRKSGKGHIDSHLDPFVRVRMEAMQSMLNFYTSTLSKTRGSWVASSLQAAVSLGKGIYWSRQVRTMVRQFIADRTVLPLNPYGYWTTSMMVDEDLQADINLHLQELGKEITAAKLVDFLAQPDVMQKHDITRKISIRTAERYLKTLGYRQVVLYYKNPFLTTKCRWMHPKKGQYADGHERPDVVAYRQGTFLPTWWKLRARMDAWSRENLPEFGPNLPGKRVVVWFHDETIFYAHDRRRKTWYHKDAPAKPYSKGDGVSLMIADFVSSRYGWLRSPDGTRSARVVMSPGVGKDGYFTNPETVLIYVSVQAQVAMDILTEFYPDEEHVFVYDNATTHLKRPEGSLSATKMPKGPSDNFFVEVPLRDENGAQIFDSKGVRLKQKIRMGDTEFDGKPQTLYFPDGHPQAGRFKGMEVLLNERGIGTTGKNAQCGKKFNCPPPALDCCLRRILYNQPDFENVKSLLEIDCEERGFQVLFLPKFHCEINFIKQCWGYSKRIYRLNPESSRADALEKNALAALEAVPLISMRRFANRAERFMHAYTVGCTGAEAAWAARRYPGHRTVPTRLMDDMEVAGLRLKTV</sequence>
<gene>
    <name evidence="2" type="ORF">MVEN_02344300</name>
</gene>
<accession>A0A8H6X3P4</accession>
<keyword evidence="3" id="KW-1185">Reference proteome</keyword>
<dbReference type="GO" id="GO:0003676">
    <property type="term" value="F:nucleic acid binding"/>
    <property type="evidence" value="ECO:0007669"/>
    <property type="project" value="InterPro"/>
</dbReference>
<evidence type="ECO:0000256" key="1">
    <source>
        <dbReference type="SAM" id="MobiDB-lite"/>
    </source>
</evidence>
<reference evidence="2" key="1">
    <citation type="submission" date="2020-05" db="EMBL/GenBank/DDBJ databases">
        <title>Mycena genomes resolve the evolution of fungal bioluminescence.</title>
        <authorList>
            <person name="Tsai I.J."/>
        </authorList>
    </citation>
    <scope>NUCLEOTIDE SEQUENCE</scope>
    <source>
        <strain evidence="2">CCC161011</strain>
    </source>
</reference>
<dbReference type="EMBL" id="JACAZI010000028">
    <property type="protein sequence ID" value="KAF7333872.1"/>
    <property type="molecule type" value="Genomic_DNA"/>
</dbReference>
<dbReference type="Gene3D" id="3.30.420.10">
    <property type="entry name" value="Ribonuclease H-like superfamily/Ribonuclease H"/>
    <property type="match status" value="1"/>
</dbReference>
<dbReference type="PANTHER" id="PTHR35871">
    <property type="entry name" value="EXPRESSED PROTEIN"/>
    <property type="match status" value="1"/>
</dbReference>
<protein>
    <submittedName>
        <fullName evidence="2">Uncharacterized protein</fullName>
    </submittedName>
</protein>
<name>A0A8H6X3P4_9AGAR</name>
<evidence type="ECO:0000313" key="3">
    <source>
        <dbReference type="Proteomes" id="UP000620124"/>
    </source>
</evidence>
<dbReference type="Proteomes" id="UP000620124">
    <property type="component" value="Unassembled WGS sequence"/>
</dbReference>